<sequence length="70" mass="8564">MRWCGHIVRMADERIPKQLFDGELAEEKRYRWKPKTRFKDGIRTTMKSLEMDPEDIVTLASDRVRWRRKV</sequence>
<reference evidence="1" key="1">
    <citation type="submission" date="2023-08" db="EMBL/GenBank/DDBJ databases">
        <authorList>
            <person name="Alioto T."/>
            <person name="Alioto T."/>
            <person name="Gomez Garrido J."/>
        </authorList>
    </citation>
    <scope>NUCLEOTIDE SEQUENCE</scope>
</reference>
<evidence type="ECO:0000313" key="1">
    <source>
        <dbReference type="EMBL" id="CAI9738074.1"/>
    </source>
</evidence>
<gene>
    <name evidence="1" type="ORF">OCTVUL_1B016346</name>
</gene>
<evidence type="ECO:0000313" key="2">
    <source>
        <dbReference type="Proteomes" id="UP001162480"/>
    </source>
</evidence>
<accession>A0AA36BQ43</accession>
<name>A0AA36BQ43_OCTVU</name>
<proteinExistence type="predicted"/>
<dbReference type="EMBL" id="OX597834">
    <property type="protein sequence ID" value="CAI9738074.1"/>
    <property type="molecule type" value="Genomic_DNA"/>
</dbReference>
<keyword evidence="2" id="KW-1185">Reference proteome</keyword>
<dbReference type="Proteomes" id="UP001162480">
    <property type="component" value="Chromosome 21"/>
</dbReference>
<dbReference type="AlphaFoldDB" id="A0AA36BQ43"/>
<protein>
    <submittedName>
        <fullName evidence="1">Uncharacterized protein</fullName>
    </submittedName>
</protein>
<organism evidence="1 2">
    <name type="scientific">Octopus vulgaris</name>
    <name type="common">Common octopus</name>
    <dbReference type="NCBI Taxonomy" id="6645"/>
    <lineage>
        <taxon>Eukaryota</taxon>
        <taxon>Metazoa</taxon>
        <taxon>Spiralia</taxon>
        <taxon>Lophotrochozoa</taxon>
        <taxon>Mollusca</taxon>
        <taxon>Cephalopoda</taxon>
        <taxon>Coleoidea</taxon>
        <taxon>Octopodiformes</taxon>
        <taxon>Octopoda</taxon>
        <taxon>Incirrata</taxon>
        <taxon>Octopodidae</taxon>
        <taxon>Octopus</taxon>
    </lineage>
</organism>